<dbReference type="PANTHER" id="PTHR46018">
    <property type="entry name" value="ZINC PHOSPHODIESTERASE ELAC PROTEIN 1"/>
    <property type="match status" value="1"/>
</dbReference>
<evidence type="ECO:0000313" key="12">
    <source>
        <dbReference type="Proteomes" id="UP000188603"/>
    </source>
</evidence>
<evidence type="ECO:0000256" key="4">
    <source>
        <dbReference type="ARBA" id="ARBA00022722"/>
    </source>
</evidence>
<keyword evidence="3 10" id="KW-0819">tRNA processing</keyword>
<dbReference type="GO" id="GO:0042781">
    <property type="term" value="F:3'-tRNA processing endoribonuclease activity"/>
    <property type="evidence" value="ECO:0007669"/>
    <property type="project" value="UniProtKB-UniRule"/>
</dbReference>
<dbReference type="KEGG" id="ntr:B0W44_03970"/>
<name>A0A1U9K4T1_9BACL</name>
<gene>
    <name evidence="10" type="primary">rnz</name>
    <name evidence="11" type="ORF">B0W44_03970</name>
</gene>
<evidence type="ECO:0000256" key="9">
    <source>
        <dbReference type="ARBA" id="ARBA00057812"/>
    </source>
</evidence>
<keyword evidence="6 10" id="KW-0255">Endonuclease</keyword>
<feature type="binding site" evidence="10">
    <location>
        <position position="269"/>
    </location>
    <ligand>
        <name>Zn(2+)</name>
        <dbReference type="ChEBI" id="CHEBI:29105"/>
        <label>2</label>
        <note>catalytic</note>
    </ligand>
</feature>
<evidence type="ECO:0000256" key="10">
    <source>
        <dbReference type="HAMAP-Rule" id="MF_01818"/>
    </source>
</evidence>
<reference evidence="11 12" key="1">
    <citation type="journal article" date="2015" name="Int. J. Syst. Evol. Microbiol.">
        <title>Novibacillus thermophilus gen. nov., sp. nov., a Gram-staining-negative and moderately thermophilic member of the family Thermoactinomycetaceae.</title>
        <authorList>
            <person name="Yang G."/>
            <person name="Chen J."/>
            <person name="Zhou S."/>
        </authorList>
    </citation>
    <scope>NUCLEOTIDE SEQUENCE [LARGE SCALE GENOMIC DNA]</scope>
    <source>
        <strain evidence="11 12">SG-1</strain>
    </source>
</reference>
<dbReference type="RefSeq" id="WP_077718873.1">
    <property type="nucleotide sequence ID" value="NZ_CP019699.1"/>
</dbReference>
<dbReference type="Gene3D" id="3.60.15.10">
    <property type="entry name" value="Ribonuclease Z/Hydroxyacylglutathione hydrolase-like"/>
    <property type="match status" value="1"/>
</dbReference>
<dbReference type="NCBIfam" id="TIGR02651">
    <property type="entry name" value="RNase_Z"/>
    <property type="match status" value="1"/>
</dbReference>
<dbReference type="PANTHER" id="PTHR46018:SF2">
    <property type="entry name" value="ZINC PHOSPHODIESTERASE ELAC PROTEIN 1"/>
    <property type="match status" value="1"/>
</dbReference>
<comment type="cofactor">
    <cofactor evidence="10">
        <name>Zn(2+)</name>
        <dbReference type="ChEBI" id="CHEBI:29105"/>
    </cofactor>
    <text evidence="10">Binds 2 Zn(2+) ions.</text>
</comment>
<evidence type="ECO:0000256" key="7">
    <source>
        <dbReference type="ARBA" id="ARBA00022801"/>
    </source>
</evidence>
<evidence type="ECO:0000256" key="1">
    <source>
        <dbReference type="ARBA" id="ARBA00011738"/>
    </source>
</evidence>
<evidence type="ECO:0000256" key="8">
    <source>
        <dbReference type="ARBA" id="ARBA00022833"/>
    </source>
</evidence>
<comment type="similarity">
    <text evidence="10">Belongs to the RNase Z family.</text>
</comment>
<evidence type="ECO:0000256" key="3">
    <source>
        <dbReference type="ARBA" id="ARBA00022694"/>
    </source>
</evidence>
<organism evidence="11 12">
    <name type="scientific">Novibacillus thermophilus</name>
    <dbReference type="NCBI Taxonomy" id="1471761"/>
    <lineage>
        <taxon>Bacteria</taxon>
        <taxon>Bacillati</taxon>
        <taxon>Bacillota</taxon>
        <taxon>Bacilli</taxon>
        <taxon>Bacillales</taxon>
        <taxon>Thermoactinomycetaceae</taxon>
        <taxon>Novibacillus</taxon>
    </lineage>
</organism>
<feature type="binding site" evidence="10">
    <location>
        <position position="67"/>
    </location>
    <ligand>
        <name>Zn(2+)</name>
        <dbReference type="ChEBI" id="CHEBI:29105"/>
        <label>2</label>
        <note>catalytic</note>
    </ligand>
</feature>
<dbReference type="CDD" id="cd07717">
    <property type="entry name" value="RNaseZ_ZiPD-like_MBL-fold"/>
    <property type="match status" value="1"/>
</dbReference>
<comment type="function">
    <text evidence="9 10">Zinc phosphodiesterase, which displays some tRNA 3'-processing endonuclease activity. Probably involved in tRNA maturation, by removing a 3'-trailer from precursor tRNA.</text>
</comment>
<dbReference type="NCBIfam" id="NF000801">
    <property type="entry name" value="PRK00055.1-3"/>
    <property type="match status" value="1"/>
</dbReference>
<keyword evidence="4 10" id="KW-0540">Nuclease</keyword>
<feature type="binding site" evidence="10">
    <location>
        <position position="211"/>
    </location>
    <ligand>
        <name>Zn(2+)</name>
        <dbReference type="ChEBI" id="CHEBI:29105"/>
        <label>2</label>
        <note>catalytic</note>
    </ligand>
</feature>
<protein>
    <recommendedName>
        <fullName evidence="2 10">Ribonuclease Z</fullName>
        <shortName evidence="10">RNase Z</shortName>
        <ecNumber evidence="2 10">3.1.26.11</ecNumber>
    </recommendedName>
    <alternativeName>
        <fullName evidence="10">tRNA 3 endonuclease</fullName>
    </alternativeName>
    <alternativeName>
        <fullName evidence="10">tRNase Z</fullName>
    </alternativeName>
</protein>
<dbReference type="AlphaFoldDB" id="A0A1U9K4T1"/>
<keyword evidence="5 10" id="KW-0479">Metal-binding</keyword>
<evidence type="ECO:0000313" key="11">
    <source>
        <dbReference type="EMBL" id="AQS55055.1"/>
    </source>
</evidence>
<evidence type="ECO:0000256" key="6">
    <source>
        <dbReference type="ARBA" id="ARBA00022759"/>
    </source>
</evidence>
<feature type="binding site" evidence="10">
    <location>
        <position position="211"/>
    </location>
    <ligand>
        <name>Zn(2+)</name>
        <dbReference type="ChEBI" id="CHEBI:29105"/>
        <label>1</label>
        <note>catalytic</note>
    </ligand>
</feature>
<dbReference type="GO" id="GO:0042802">
    <property type="term" value="F:identical protein binding"/>
    <property type="evidence" value="ECO:0007669"/>
    <property type="project" value="UniProtKB-ARBA"/>
</dbReference>
<dbReference type="FunFam" id="3.60.15.10:FF:000002">
    <property type="entry name" value="Ribonuclease Z"/>
    <property type="match status" value="1"/>
</dbReference>
<keyword evidence="7 10" id="KW-0378">Hydrolase</keyword>
<accession>A0A1U9K4T1</accession>
<comment type="subunit">
    <text evidence="1 10">Homodimer.</text>
</comment>
<dbReference type="GO" id="GO:0008270">
    <property type="term" value="F:zinc ion binding"/>
    <property type="evidence" value="ECO:0007669"/>
    <property type="project" value="UniProtKB-UniRule"/>
</dbReference>
<feature type="binding site" evidence="10">
    <location>
        <position position="63"/>
    </location>
    <ligand>
        <name>Zn(2+)</name>
        <dbReference type="ChEBI" id="CHEBI:29105"/>
        <label>1</label>
        <note>catalytic</note>
    </ligand>
</feature>
<feature type="binding site" evidence="10">
    <location>
        <position position="65"/>
    </location>
    <ligand>
        <name>Zn(2+)</name>
        <dbReference type="ChEBI" id="CHEBI:29105"/>
        <label>1</label>
        <note>catalytic</note>
    </ligand>
</feature>
<sequence length="306" mass="34010">MELHFLGTGAGVPSKTRNVSSIAFSLPEYGGRMWMFDCGEGSQHQILHTSLRLRKLEKLFVTHMHGDHIFGIPGLLASRSFQGGESPLTLYGPPGIQRYVDMSLSLSGTHLPFELDVVEMEDGMTVEDPPLTVHIGQLDHRVPCFGFRVVERDAPGKLLVDKLKAFGVPPGPVYRKVKQGETVQLEDGRIMDGRDFLGPVRRGRIVTVLGDTRRCDRAVTLAKHADVLVHEATYSEAERELARAYFHATAGEAAETAVEAQVSTLILTHVSPRYHEKEDVLLQEARRIFTRSFLAQDGSSFTVSRY</sequence>
<dbReference type="InterPro" id="IPR036866">
    <property type="entry name" value="RibonucZ/Hydroxyglut_hydro"/>
</dbReference>
<proteinExistence type="inferred from homology"/>
<dbReference type="EC" id="3.1.26.11" evidence="2 10"/>
<dbReference type="STRING" id="1471761.B0W44_03970"/>
<dbReference type="EMBL" id="CP019699">
    <property type="protein sequence ID" value="AQS55055.1"/>
    <property type="molecule type" value="Genomic_DNA"/>
</dbReference>
<dbReference type="InterPro" id="IPR013471">
    <property type="entry name" value="RNase_Z/BN"/>
</dbReference>
<comment type="catalytic activity">
    <reaction evidence="10">
        <text>Endonucleolytic cleavage of RNA, removing extra 3' nucleotides from tRNA precursor, generating 3' termini of tRNAs. A 3'-hydroxy group is left at the tRNA terminus and a 5'-phosphoryl group is left at the trailer molecule.</text>
        <dbReference type="EC" id="3.1.26.11"/>
    </reaction>
</comment>
<evidence type="ECO:0000256" key="5">
    <source>
        <dbReference type="ARBA" id="ARBA00022723"/>
    </source>
</evidence>
<dbReference type="OrthoDB" id="9800940at2"/>
<dbReference type="Proteomes" id="UP000188603">
    <property type="component" value="Chromosome"/>
</dbReference>
<feature type="active site" description="Proton acceptor" evidence="10">
    <location>
        <position position="67"/>
    </location>
</feature>
<feature type="binding site" evidence="10">
    <location>
        <position position="140"/>
    </location>
    <ligand>
        <name>Zn(2+)</name>
        <dbReference type="ChEBI" id="CHEBI:29105"/>
        <label>1</label>
        <note>catalytic</note>
    </ligand>
</feature>
<dbReference type="SUPFAM" id="SSF56281">
    <property type="entry name" value="Metallo-hydrolase/oxidoreductase"/>
    <property type="match status" value="1"/>
</dbReference>
<keyword evidence="8 10" id="KW-0862">Zinc</keyword>
<dbReference type="Pfam" id="PF23023">
    <property type="entry name" value="Anti-Pycsar_Apyc1"/>
    <property type="match status" value="1"/>
</dbReference>
<feature type="binding site" evidence="10">
    <location>
        <position position="68"/>
    </location>
    <ligand>
        <name>Zn(2+)</name>
        <dbReference type="ChEBI" id="CHEBI:29105"/>
        <label>2</label>
        <note>catalytic</note>
    </ligand>
</feature>
<dbReference type="HAMAP" id="MF_01818">
    <property type="entry name" value="RNase_Z_BN"/>
    <property type="match status" value="1"/>
</dbReference>
<evidence type="ECO:0000256" key="2">
    <source>
        <dbReference type="ARBA" id="ARBA00012477"/>
    </source>
</evidence>
<keyword evidence="12" id="KW-1185">Reference proteome</keyword>